<accession>A0A0L9VPH5</accession>
<sequence length="164" mass="18421">MDEEELKRCQGVKDYYALYKVFKKSGPGPKNGEQYGTPFNEQEWTADDYIVDFNNNIIDQEDPNVVPENGSALHPLLDDEINDIIREILDDELVLDQQHVNGYLDFPQGLSFTVAKVKDFKIRLQGTTVERKGRLAITAEVFEVALEVAVVESEGEGGRGVGKD</sequence>
<protein>
    <submittedName>
        <fullName evidence="1">Uncharacterized protein</fullName>
    </submittedName>
</protein>
<gene>
    <name evidence="1" type="ORF">LR48_Vigan10g254100</name>
</gene>
<dbReference type="STRING" id="3914.A0A0L9VPH5"/>
<proteinExistence type="predicted"/>
<reference evidence="2" key="1">
    <citation type="journal article" date="2015" name="Proc. Natl. Acad. Sci. U.S.A.">
        <title>Genome sequencing of adzuki bean (Vigna angularis) provides insight into high starch and low fat accumulation and domestication.</title>
        <authorList>
            <person name="Yang K."/>
            <person name="Tian Z."/>
            <person name="Chen C."/>
            <person name="Luo L."/>
            <person name="Zhao B."/>
            <person name="Wang Z."/>
            <person name="Yu L."/>
            <person name="Li Y."/>
            <person name="Sun Y."/>
            <person name="Li W."/>
            <person name="Chen Y."/>
            <person name="Li Y."/>
            <person name="Zhang Y."/>
            <person name="Ai D."/>
            <person name="Zhao J."/>
            <person name="Shang C."/>
            <person name="Ma Y."/>
            <person name="Wu B."/>
            <person name="Wang M."/>
            <person name="Gao L."/>
            <person name="Sun D."/>
            <person name="Zhang P."/>
            <person name="Guo F."/>
            <person name="Wang W."/>
            <person name="Li Y."/>
            <person name="Wang J."/>
            <person name="Varshney R.K."/>
            <person name="Wang J."/>
            <person name="Ling H.Q."/>
            <person name="Wan P."/>
        </authorList>
    </citation>
    <scope>NUCLEOTIDE SEQUENCE</scope>
    <source>
        <strain evidence="2">cv. Jingnong 6</strain>
    </source>
</reference>
<dbReference type="Proteomes" id="UP000053144">
    <property type="component" value="Chromosome 10"/>
</dbReference>
<dbReference type="EMBL" id="CM003380">
    <property type="protein sequence ID" value="KOM56649.1"/>
    <property type="molecule type" value="Genomic_DNA"/>
</dbReference>
<organism evidence="1 2">
    <name type="scientific">Phaseolus angularis</name>
    <name type="common">Azuki bean</name>
    <name type="synonym">Vigna angularis</name>
    <dbReference type="NCBI Taxonomy" id="3914"/>
    <lineage>
        <taxon>Eukaryota</taxon>
        <taxon>Viridiplantae</taxon>
        <taxon>Streptophyta</taxon>
        <taxon>Embryophyta</taxon>
        <taxon>Tracheophyta</taxon>
        <taxon>Spermatophyta</taxon>
        <taxon>Magnoliopsida</taxon>
        <taxon>eudicotyledons</taxon>
        <taxon>Gunneridae</taxon>
        <taxon>Pentapetalae</taxon>
        <taxon>rosids</taxon>
        <taxon>fabids</taxon>
        <taxon>Fabales</taxon>
        <taxon>Fabaceae</taxon>
        <taxon>Papilionoideae</taxon>
        <taxon>50 kb inversion clade</taxon>
        <taxon>NPAAA clade</taxon>
        <taxon>indigoferoid/millettioid clade</taxon>
        <taxon>Phaseoleae</taxon>
        <taxon>Vigna</taxon>
    </lineage>
</organism>
<evidence type="ECO:0000313" key="2">
    <source>
        <dbReference type="Proteomes" id="UP000053144"/>
    </source>
</evidence>
<name>A0A0L9VPH5_PHAAN</name>
<dbReference type="Gene3D" id="3.30.310.80">
    <property type="entry name" value="Kinase associated domain 1, KA1"/>
    <property type="match status" value="1"/>
</dbReference>
<evidence type="ECO:0000313" key="1">
    <source>
        <dbReference type="EMBL" id="KOM56649.1"/>
    </source>
</evidence>
<dbReference type="AlphaFoldDB" id="A0A0L9VPH5"/>
<dbReference type="Gramene" id="KOM56649">
    <property type="protein sequence ID" value="KOM56649"/>
    <property type="gene ID" value="LR48_Vigan10g254100"/>
</dbReference>